<dbReference type="SMART" id="SM00347">
    <property type="entry name" value="HTH_MARR"/>
    <property type="match status" value="1"/>
</dbReference>
<protein>
    <submittedName>
        <fullName evidence="4">GNAT family N-acetyltransferase</fullName>
    </submittedName>
</protein>
<keyword evidence="1 4" id="KW-0808">Transferase</keyword>
<dbReference type="InterPro" id="IPR036390">
    <property type="entry name" value="WH_DNA-bd_sf"/>
</dbReference>
<dbReference type="InterPro" id="IPR000182">
    <property type="entry name" value="GNAT_dom"/>
</dbReference>
<dbReference type="KEGG" id="ncu:F0U83_14240"/>
<dbReference type="PANTHER" id="PTHR13947:SF37">
    <property type="entry name" value="LD18367P"/>
    <property type="match status" value="1"/>
</dbReference>
<dbReference type="Gene3D" id="3.40.630.30">
    <property type="match status" value="1"/>
</dbReference>
<dbReference type="PANTHER" id="PTHR13947">
    <property type="entry name" value="GNAT FAMILY N-ACETYLTRANSFERASE"/>
    <property type="match status" value="1"/>
</dbReference>
<dbReference type="SUPFAM" id="SSF46785">
    <property type="entry name" value="Winged helix' DNA-binding domain"/>
    <property type="match status" value="1"/>
</dbReference>
<accession>A0A5P1RFK6</accession>
<dbReference type="GO" id="GO:0008080">
    <property type="term" value="F:N-acetyltransferase activity"/>
    <property type="evidence" value="ECO:0007669"/>
    <property type="project" value="InterPro"/>
</dbReference>
<evidence type="ECO:0000313" key="5">
    <source>
        <dbReference type="Proteomes" id="UP000324760"/>
    </source>
</evidence>
<evidence type="ECO:0000259" key="2">
    <source>
        <dbReference type="PROSITE" id="PS50995"/>
    </source>
</evidence>
<name>A0A5P1RFK6_9GAMM</name>
<feature type="domain" description="N-acetyltransferase" evidence="3">
    <location>
        <begin position="163"/>
        <end position="317"/>
    </location>
</feature>
<dbReference type="InterPro" id="IPR036388">
    <property type="entry name" value="WH-like_DNA-bd_sf"/>
</dbReference>
<dbReference type="Pfam" id="PF00583">
    <property type="entry name" value="Acetyltransf_1"/>
    <property type="match status" value="1"/>
</dbReference>
<dbReference type="CDD" id="cd04301">
    <property type="entry name" value="NAT_SF"/>
    <property type="match status" value="1"/>
</dbReference>
<dbReference type="InterPro" id="IPR016181">
    <property type="entry name" value="Acyl_CoA_acyltransferase"/>
</dbReference>
<dbReference type="GO" id="GO:0003700">
    <property type="term" value="F:DNA-binding transcription factor activity"/>
    <property type="evidence" value="ECO:0007669"/>
    <property type="project" value="InterPro"/>
</dbReference>
<dbReference type="PROSITE" id="PS51186">
    <property type="entry name" value="GNAT"/>
    <property type="match status" value="1"/>
</dbReference>
<dbReference type="Pfam" id="PF01047">
    <property type="entry name" value="MarR"/>
    <property type="match status" value="1"/>
</dbReference>
<feature type="domain" description="HTH marR-type" evidence="2">
    <location>
        <begin position="6"/>
        <end position="143"/>
    </location>
</feature>
<dbReference type="PRINTS" id="PR00598">
    <property type="entry name" value="HTHMARR"/>
</dbReference>
<evidence type="ECO:0000259" key="3">
    <source>
        <dbReference type="PROSITE" id="PS51186"/>
    </source>
</evidence>
<reference evidence="4 5" key="1">
    <citation type="journal article" date="2019" name="Biochem. Eng. J.">
        <title>Metabolic engineering of the marine bacteria Neptunomonas concharum for the production of acetoin and meso-2,3-butanediol from acetate.</title>
        <authorList>
            <person name="Li W."/>
            <person name="Pu N."/>
            <person name="Liu C.-X."/>
            <person name="Yuan Q.-P."/>
            <person name="Li Z.-J."/>
        </authorList>
    </citation>
    <scope>NUCLEOTIDE SEQUENCE [LARGE SCALE GENOMIC DNA]</scope>
    <source>
        <strain evidence="4 5">JCM17730</strain>
    </source>
</reference>
<sequence>MQSYGSLSLGSRLKRLSDQMMQDVTDIYKAQGINLNPAFFPLFNLLHLHGPLSVTEAAELLNVTHPAISKISRKMQSEGWITKTADANDERRQLLKLTPQSEDLVIIIAPIWHEIKSHLDRLMAAQEHPLLSALNDFEQKLKQQGFVTSVLANLNARVIPAEIEIIGWDPDLRDDFCKLNLAWLNTYFNGELTEHDRQALFEPEQYYLAKGGYIWFARYQNKIVGCVALARHSNDLYEVSKMGVDPSVQGSGVGRQLLLAALNKAREVSASEVYLESATLLKRAIQLYKNVGFRAIPHPDGCSIYPRSDIYMQLKLTSGIHHE</sequence>
<dbReference type="EMBL" id="CP043869">
    <property type="protein sequence ID" value="QEQ98454.1"/>
    <property type="molecule type" value="Genomic_DNA"/>
</dbReference>
<evidence type="ECO:0000256" key="1">
    <source>
        <dbReference type="ARBA" id="ARBA00022679"/>
    </source>
</evidence>
<dbReference type="OrthoDB" id="1431064at2"/>
<dbReference type="Proteomes" id="UP000324760">
    <property type="component" value="Chromosome"/>
</dbReference>
<evidence type="ECO:0000313" key="4">
    <source>
        <dbReference type="EMBL" id="QEQ98454.1"/>
    </source>
</evidence>
<dbReference type="AlphaFoldDB" id="A0A5P1RFK6"/>
<keyword evidence="5" id="KW-1185">Reference proteome</keyword>
<dbReference type="InterPro" id="IPR000835">
    <property type="entry name" value="HTH_MarR-typ"/>
</dbReference>
<dbReference type="PROSITE" id="PS50995">
    <property type="entry name" value="HTH_MARR_2"/>
    <property type="match status" value="1"/>
</dbReference>
<dbReference type="InterPro" id="IPR050769">
    <property type="entry name" value="NAT_camello-type"/>
</dbReference>
<organism evidence="4 5">
    <name type="scientific">Neptunomonas concharum</name>
    <dbReference type="NCBI Taxonomy" id="1031538"/>
    <lineage>
        <taxon>Bacteria</taxon>
        <taxon>Pseudomonadati</taxon>
        <taxon>Pseudomonadota</taxon>
        <taxon>Gammaproteobacteria</taxon>
        <taxon>Oceanospirillales</taxon>
        <taxon>Oceanospirillaceae</taxon>
        <taxon>Neptunomonas</taxon>
    </lineage>
</organism>
<proteinExistence type="predicted"/>
<dbReference type="SUPFAM" id="SSF55729">
    <property type="entry name" value="Acyl-CoA N-acyltransferases (Nat)"/>
    <property type="match status" value="1"/>
</dbReference>
<gene>
    <name evidence="4" type="ORF">F0U83_14240</name>
</gene>
<dbReference type="Gene3D" id="1.10.10.10">
    <property type="entry name" value="Winged helix-like DNA-binding domain superfamily/Winged helix DNA-binding domain"/>
    <property type="match status" value="1"/>
</dbReference>